<proteinExistence type="predicted"/>
<sequence length="92" mass="10202">MQELKVATIARFYVEKTAVMKLLPPMFGGPSYGSAPRLIQAEFHQVCQSQNLVEGLSQGKIWCSFAMGNQVIFDDRSSKACMEDLIAFLVLA</sequence>
<name>B9GAK5_ORYSJ</name>
<reference evidence="1" key="2">
    <citation type="submission" date="2008-12" db="EMBL/GenBank/DDBJ databases">
        <title>Improved gene annotation of the rice (Oryza sativa) genomes.</title>
        <authorList>
            <person name="Wang J."/>
            <person name="Li R."/>
            <person name="Fan W."/>
            <person name="Huang Q."/>
            <person name="Zhang J."/>
            <person name="Zhou Y."/>
            <person name="Hu Y."/>
            <person name="Zi S."/>
            <person name="Li J."/>
            <person name="Ni P."/>
            <person name="Zheng H."/>
            <person name="Zhang Y."/>
            <person name="Zhao M."/>
            <person name="Hao Q."/>
            <person name="McDermott J."/>
            <person name="Samudrala R."/>
            <person name="Kristiansen K."/>
            <person name="Wong G.K.-S."/>
        </authorList>
    </citation>
    <scope>NUCLEOTIDE SEQUENCE</scope>
</reference>
<gene>
    <name evidence="1" type="ORF">OsJ_33816</name>
</gene>
<dbReference type="AlphaFoldDB" id="B9GAK5"/>
<dbReference type="Proteomes" id="UP000007752">
    <property type="component" value="Chromosome 11"/>
</dbReference>
<dbReference type="EMBL" id="CM000148">
    <property type="protein sequence ID" value="EEE52061.1"/>
    <property type="molecule type" value="Genomic_DNA"/>
</dbReference>
<reference evidence="1" key="1">
    <citation type="journal article" date="2005" name="PLoS Biol.">
        <title>The genomes of Oryza sativa: a history of duplications.</title>
        <authorList>
            <person name="Yu J."/>
            <person name="Wang J."/>
            <person name="Lin W."/>
            <person name="Li S."/>
            <person name="Li H."/>
            <person name="Zhou J."/>
            <person name="Ni P."/>
            <person name="Dong W."/>
            <person name="Hu S."/>
            <person name="Zeng C."/>
            <person name="Zhang J."/>
            <person name="Zhang Y."/>
            <person name="Li R."/>
            <person name="Xu Z."/>
            <person name="Li S."/>
            <person name="Li X."/>
            <person name="Zheng H."/>
            <person name="Cong L."/>
            <person name="Lin L."/>
            <person name="Yin J."/>
            <person name="Geng J."/>
            <person name="Li G."/>
            <person name="Shi J."/>
            <person name="Liu J."/>
            <person name="Lv H."/>
            <person name="Li J."/>
            <person name="Wang J."/>
            <person name="Deng Y."/>
            <person name="Ran L."/>
            <person name="Shi X."/>
            <person name="Wang X."/>
            <person name="Wu Q."/>
            <person name="Li C."/>
            <person name="Ren X."/>
            <person name="Wang J."/>
            <person name="Wang X."/>
            <person name="Li D."/>
            <person name="Liu D."/>
            <person name="Zhang X."/>
            <person name="Ji Z."/>
            <person name="Zhao W."/>
            <person name="Sun Y."/>
            <person name="Zhang Z."/>
            <person name="Bao J."/>
            <person name="Han Y."/>
            <person name="Dong L."/>
            <person name="Ji J."/>
            <person name="Chen P."/>
            <person name="Wu S."/>
            <person name="Liu J."/>
            <person name="Xiao Y."/>
            <person name="Bu D."/>
            <person name="Tan J."/>
            <person name="Yang L."/>
            <person name="Ye C."/>
            <person name="Zhang J."/>
            <person name="Xu J."/>
            <person name="Zhou Y."/>
            <person name="Yu Y."/>
            <person name="Zhang B."/>
            <person name="Zhuang S."/>
            <person name="Wei H."/>
            <person name="Liu B."/>
            <person name="Lei M."/>
            <person name="Yu H."/>
            <person name="Li Y."/>
            <person name="Xu H."/>
            <person name="Wei S."/>
            <person name="He X."/>
            <person name="Fang L."/>
            <person name="Zhang Z."/>
            <person name="Zhang Y."/>
            <person name="Huang X."/>
            <person name="Su Z."/>
            <person name="Tong W."/>
            <person name="Li J."/>
            <person name="Tong Z."/>
            <person name="Li S."/>
            <person name="Ye J."/>
            <person name="Wang L."/>
            <person name="Fang L."/>
            <person name="Lei T."/>
            <person name="Chen C."/>
            <person name="Chen H."/>
            <person name="Xu Z."/>
            <person name="Li H."/>
            <person name="Huang H."/>
            <person name="Zhang F."/>
            <person name="Xu H."/>
            <person name="Li N."/>
            <person name="Zhao C."/>
            <person name="Li S."/>
            <person name="Dong L."/>
            <person name="Huang Y."/>
            <person name="Li L."/>
            <person name="Xi Y."/>
            <person name="Qi Q."/>
            <person name="Li W."/>
            <person name="Zhang B."/>
            <person name="Hu W."/>
            <person name="Zhang Y."/>
            <person name="Tian X."/>
            <person name="Jiao Y."/>
            <person name="Liang X."/>
            <person name="Jin J."/>
            <person name="Gao L."/>
            <person name="Zheng W."/>
            <person name="Hao B."/>
            <person name="Liu S."/>
            <person name="Wang W."/>
            <person name="Yuan L."/>
            <person name="Cao M."/>
            <person name="McDermott J."/>
            <person name="Samudrala R."/>
            <person name="Wang J."/>
            <person name="Wong G.K."/>
            <person name="Yang H."/>
        </authorList>
    </citation>
    <scope>NUCLEOTIDE SEQUENCE [LARGE SCALE GENOMIC DNA]</scope>
</reference>
<organism evidence="1">
    <name type="scientific">Oryza sativa subsp. japonica</name>
    <name type="common">Rice</name>
    <dbReference type="NCBI Taxonomy" id="39947"/>
    <lineage>
        <taxon>Eukaryota</taxon>
        <taxon>Viridiplantae</taxon>
        <taxon>Streptophyta</taxon>
        <taxon>Embryophyta</taxon>
        <taxon>Tracheophyta</taxon>
        <taxon>Spermatophyta</taxon>
        <taxon>Magnoliopsida</taxon>
        <taxon>Liliopsida</taxon>
        <taxon>Poales</taxon>
        <taxon>Poaceae</taxon>
        <taxon>BOP clade</taxon>
        <taxon>Oryzoideae</taxon>
        <taxon>Oryzeae</taxon>
        <taxon>Oryzinae</taxon>
        <taxon>Oryza</taxon>
        <taxon>Oryza sativa</taxon>
    </lineage>
</organism>
<evidence type="ECO:0000313" key="1">
    <source>
        <dbReference type="EMBL" id="EEE52061.1"/>
    </source>
</evidence>
<accession>B9GAK5</accession>
<protein>
    <submittedName>
        <fullName evidence="1">Uncharacterized protein</fullName>
    </submittedName>
</protein>